<evidence type="ECO:0000256" key="7">
    <source>
        <dbReference type="ARBA" id="ARBA00023137"/>
    </source>
</evidence>
<dbReference type="SUPFAM" id="SSF52540">
    <property type="entry name" value="P-loop containing nucleoside triphosphate hydrolases"/>
    <property type="match status" value="1"/>
</dbReference>
<keyword evidence="4" id="KW-0547">Nucleotide-binding</keyword>
<name>C0BBW3_9FIRM</name>
<evidence type="ECO:0000313" key="11">
    <source>
        <dbReference type="Proteomes" id="UP000003793"/>
    </source>
</evidence>
<dbReference type="PANTHER" id="PTHR32309">
    <property type="entry name" value="TYROSINE-PROTEIN KINASE"/>
    <property type="match status" value="1"/>
</dbReference>
<dbReference type="HOGENOM" id="CLU_052027_2_0_9"/>
<evidence type="ECO:0000256" key="2">
    <source>
        <dbReference type="ARBA" id="ARBA00011903"/>
    </source>
</evidence>
<evidence type="ECO:0000256" key="4">
    <source>
        <dbReference type="ARBA" id="ARBA00022741"/>
    </source>
</evidence>
<organism evidence="10 11">
    <name type="scientific">Coprococcus comes ATCC 27758</name>
    <dbReference type="NCBI Taxonomy" id="470146"/>
    <lineage>
        <taxon>Bacteria</taxon>
        <taxon>Bacillati</taxon>
        <taxon>Bacillota</taxon>
        <taxon>Clostridia</taxon>
        <taxon>Lachnospirales</taxon>
        <taxon>Lachnospiraceae</taxon>
        <taxon>Coprococcus</taxon>
    </lineage>
</organism>
<keyword evidence="6" id="KW-0067">ATP-binding</keyword>
<dbReference type="PANTHER" id="PTHR32309:SF13">
    <property type="entry name" value="FERRIC ENTEROBACTIN TRANSPORT PROTEIN FEPE"/>
    <property type="match status" value="1"/>
</dbReference>
<protein>
    <recommendedName>
        <fullName evidence="2">non-specific protein-tyrosine kinase</fullName>
        <ecNumber evidence="2">2.7.10.2</ecNumber>
    </recommendedName>
</protein>
<dbReference type="InterPro" id="IPR005702">
    <property type="entry name" value="Wzc-like_C"/>
</dbReference>
<dbReference type="GO" id="GO:0004715">
    <property type="term" value="F:non-membrane spanning protein tyrosine kinase activity"/>
    <property type="evidence" value="ECO:0007669"/>
    <property type="project" value="UniProtKB-EC"/>
</dbReference>
<reference evidence="10 11" key="2">
    <citation type="submission" date="2009-03" db="EMBL/GenBank/DDBJ databases">
        <title>Draft genome sequence of Coprococcus comes (ATCC 27758).</title>
        <authorList>
            <person name="Sudarsanam P."/>
            <person name="Ley R."/>
            <person name="Guruge J."/>
            <person name="Turnbaugh P.J."/>
            <person name="Mahowald M."/>
            <person name="Liep D."/>
            <person name="Gordon J."/>
        </authorList>
    </citation>
    <scope>NUCLEOTIDE SEQUENCE [LARGE SCALE GENOMIC DNA]</scope>
    <source>
        <strain evidence="10 11">ATCC 27758</strain>
    </source>
</reference>
<keyword evidence="5" id="KW-0418">Kinase</keyword>
<evidence type="ECO:0000256" key="5">
    <source>
        <dbReference type="ARBA" id="ARBA00022777"/>
    </source>
</evidence>
<dbReference type="GO" id="GO:0005524">
    <property type="term" value="F:ATP binding"/>
    <property type="evidence" value="ECO:0007669"/>
    <property type="project" value="UniProtKB-KW"/>
</dbReference>
<evidence type="ECO:0000256" key="8">
    <source>
        <dbReference type="ARBA" id="ARBA00051245"/>
    </source>
</evidence>
<comment type="similarity">
    <text evidence="1">Belongs to the CpsD/CapB family.</text>
</comment>
<dbReference type="NCBIfam" id="TIGR01007">
    <property type="entry name" value="eps_fam"/>
    <property type="match status" value="1"/>
</dbReference>
<evidence type="ECO:0000256" key="6">
    <source>
        <dbReference type="ARBA" id="ARBA00022840"/>
    </source>
</evidence>
<proteinExistence type="inferred from homology"/>
<dbReference type="GO" id="GO:0005886">
    <property type="term" value="C:plasma membrane"/>
    <property type="evidence" value="ECO:0007669"/>
    <property type="project" value="TreeGrafter"/>
</dbReference>
<reference evidence="10 11" key="1">
    <citation type="submission" date="2009-02" db="EMBL/GenBank/DDBJ databases">
        <authorList>
            <person name="Fulton L."/>
            <person name="Clifton S."/>
            <person name="Fulton B."/>
            <person name="Xu J."/>
            <person name="Minx P."/>
            <person name="Pepin K.H."/>
            <person name="Johnson M."/>
            <person name="Bhonagiri V."/>
            <person name="Nash W.E."/>
            <person name="Mardis E.R."/>
            <person name="Wilson R.K."/>
        </authorList>
    </citation>
    <scope>NUCLEOTIDE SEQUENCE [LARGE SCALE GENOMIC DNA]</scope>
    <source>
        <strain evidence="10 11">ATCC 27758</strain>
    </source>
</reference>
<evidence type="ECO:0000256" key="3">
    <source>
        <dbReference type="ARBA" id="ARBA00022679"/>
    </source>
</evidence>
<dbReference type="EMBL" id="ABVR01000041">
    <property type="protein sequence ID" value="EEG89587.1"/>
    <property type="molecule type" value="Genomic_DNA"/>
</dbReference>
<evidence type="ECO:0000259" key="9">
    <source>
        <dbReference type="Pfam" id="PF13614"/>
    </source>
</evidence>
<dbReference type="EC" id="2.7.10.2" evidence="2"/>
<evidence type="ECO:0000313" key="10">
    <source>
        <dbReference type="EMBL" id="EEG89587.1"/>
    </source>
</evidence>
<dbReference type="InterPro" id="IPR027417">
    <property type="entry name" value="P-loop_NTPase"/>
</dbReference>
<feature type="domain" description="AAA" evidence="9">
    <location>
        <begin position="54"/>
        <end position="186"/>
    </location>
</feature>
<keyword evidence="7" id="KW-0829">Tyrosine-protein kinase</keyword>
<dbReference type="Proteomes" id="UP000003793">
    <property type="component" value="Unassembled WGS sequence"/>
</dbReference>
<comment type="caution">
    <text evidence="10">The sequence shown here is derived from an EMBL/GenBank/DDBJ whole genome shotgun (WGS) entry which is preliminary data.</text>
</comment>
<gene>
    <name evidence="10" type="ORF">COPCOM_02571</name>
</gene>
<comment type="catalytic activity">
    <reaction evidence="8">
        <text>L-tyrosyl-[protein] + ATP = O-phospho-L-tyrosyl-[protein] + ADP + H(+)</text>
        <dbReference type="Rhea" id="RHEA:10596"/>
        <dbReference type="Rhea" id="RHEA-COMP:10136"/>
        <dbReference type="Rhea" id="RHEA-COMP:20101"/>
        <dbReference type="ChEBI" id="CHEBI:15378"/>
        <dbReference type="ChEBI" id="CHEBI:30616"/>
        <dbReference type="ChEBI" id="CHEBI:46858"/>
        <dbReference type="ChEBI" id="CHEBI:61978"/>
        <dbReference type="ChEBI" id="CHEBI:456216"/>
        <dbReference type="EC" id="2.7.10.2"/>
    </reaction>
</comment>
<accession>C0BBW3</accession>
<dbReference type="InterPro" id="IPR025669">
    <property type="entry name" value="AAA_dom"/>
</dbReference>
<dbReference type="Gene3D" id="3.40.50.300">
    <property type="entry name" value="P-loop containing nucleotide triphosphate hydrolases"/>
    <property type="match status" value="1"/>
</dbReference>
<dbReference type="CDD" id="cd05387">
    <property type="entry name" value="BY-kinase"/>
    <property type="match status" value="1"/>
</dbReference>
<keyword evidence="3" id="KW-0808">Transferase</keyword>
<sequence length="256" mass="28133">MGKKAGVLLKKVNLSIEKKSYGVREAIRTLRTNLQFCGDDKRVILVTSCVPREGKSSVSVALAESIADMGKSVILVDADIRNSVMASKLQITGADKGLSHFLSGQCVLADVIMATNIPKFHILLSGPEAPNPTELLESKRFTGMLESMKNVYDYIIIDCPPLGLVIDAAIIGHQSDGAIIVVEAGKTKYRLVQNVKDQLENSGVSVLGVVLNKVERKNQKGYYNKYYGSQKYEGYYGHNEETKKKMHKSENNTCNC</sequence>
<dbReference type="AlphaFoldDB" id="C0BBW3"/>
<dbReference type="InterPro" id="IPR050445">
    <property type="entry name" value="Bact_polysacc_biosynth/exp"/>
</dbReference>
<dbReference type="Pfam" id="PF13614">
    <property type="entry name" value="AAA_31"/>
    <property type="match status" value="1"/>
</dbReference>
<evidence type="ECO:0000256" key="1">
    <source>
        <dbReference type="ARBA" id="ARBA00007316"/>
    </source>
</evidence>